<organism evidence="2 3">
    <name type="scientific">Pollutimonas bauzanensis</name>
    <dbReference type="NCBI Taxonomy" id="658167"/>
    <lineage>
        <taxon>Bacteria</taxon>
        <taxon>Pseudomonadati</taxon>
        <taxon>Pseudomonadota</taxon>
        <taxon>Betaproteobacteria</taxon>
        <taxon>Burkholderiales</taxon>
        <taxon>Alcaligenaceae</taxon>
        <taxon>Pollutimonas</taxon>
    </lineage>
</organism>
<dbReference type="PANTHER" id="PTHR35563:SF2">
    <property type="entry name" value="BARREL METAL-DEPENDENT HYDROLASE, PUTATIVE (AFU_ORTHOLOGUE AFUA_1G16240)-RELATED"/>
    <property type="match status" value="1"/>
</dbReference>
<keyword evidence="2" id="KW-0378">Hydrolase</keyword>
<dbReference type="InterPro" id="IPR052358">
    <property type="entry name" value="Aro_Compnd_Degr_Hydrolases"/>
</dbReference>
<evidence type="ECO:0000313" key="2">
    <source>
        <dbReference type="EMBL" id="SHH94918.1"/>
    </source>
</evidence>
<feature type="domain" description="Amidohydrolase-related" evidence="1">
    <location>
        <begin position="24"/>
        <end position="295"/>
    </location>
</feature>
<name>A0A1M5X5S9_9BURK</name>
<dbReference type="GO" id="GO:0016787">
    <property type="term" value="F:hydrolase activity"/>
    <property type="evidence" value="ECO:0007669"/>
    <property type="project" value="UniProtKB-KW"/>
</dbReference>
<dbReference type="SUPFAM" id="SSF51556">
    <property type="entry name" value="Metallo-dependent hydrolases"/>
    <property type="match status" value="1"/>
</dbReference>
<dbReference type="Proteomes" id="UP000184226">
    <property type="component" value="Unassembled WGS sequence"/>
</dbReference>
<proteinExistence type="predicted"/>
<dbReference type="PANTHER" id="PTHR35563">
    <property type="entry name" value="BARREL METAL-DEPENDENT HYDROLASE, PUTATIVE (AFU_ORTHOLOGUE AFUA_1G16240)-RELATED"/>
    <property type="match status" value="1"/>
</dbReference>
<reference evidence="2 3" key="1">
    <citation type="submission" date="2016-11" db="EMBL/GenBank/DDBJ databases">
        <authorList>
            <person name="Jaros S."/>
            <person name="Januszkiewicz K."/>
            <person name="Wedrychowicz H."/>
        </authorList>
    </citation>
    <scope>NUCLEOTIDE SEQUENCE [LARGE SCALE GENOMIC DNA]</scope>
    <source>
        <strain evidence="2 3">CGMCC 1.10190</strain>
    </source>
</reference>
<dbReference type="Gene3D" id="3.20.20.140">
    <property type="entry name" value="Metal-dependent hydrolases"/>
    <property type="match status" value="1"/>
</dbReference>
<dbReference type="InterPro" id="IPR032466">
    <property type="entry name" value="Metal_Hydrolase"/>
</dbReference>
<dbReference type="STRING" id="658167.SAMN04488135_106153"/>
<dbReference type="AlphaFoldDB" id="A0A1M5X5S9"/>
<keyword evidence="3" id="KW-1185">Reference proteome</keyword>
<sequence length="308" mass="33914">MSKKCLDAREEVSAVAFEMPAGACDAHAHVFGPYDAYPLTEDRSYTPREYLPRDFMRHLEQIGAERGVLVTGSASGLDNGSILNALSEYPDQLRGVIIPSADFTDAQLDDWTEMGVRGVRANLYQVDGRKVYRSGAGLEAVEALAPRLAERGWHLQVWIHAPDLAGLMPRLESLKLPLVIDHMGRMSTSRGVDDAGFQRLCGLLAEGRLWTKISGADRNTREGPPYSDVDPYAQAILRANSEQVVWGTDWPHINYYDAAHMPDDGVLANLLARWMPDPAMRKRVLIDNPARLYGFPAGAAAGTCPEVP</sequence>
<dbReference type="RefSeq" id="WP_073103633.1">
    <property type="nucleotide sequence ID" value="NZ_FQXE01000006.1"/>
</dbReference>
<gene>
    <name evidence="2" type="ORF">SAMN04488135_106153</name>
</gene>
<dbReference type="OrthoDB" id="9787654at2"/>
<evidence type="ECO:0000259" key="1">
    <source>
        <dbReference type="Pfam" id="PF04909"/>
    </source>
</evidence>
<dbReference type="InterPro" id="IPR006680">
    <property type="entry name" value="Amidohydro-rel"/>
</dbReference>
<dbReference type="EMBL" id="FQXE01000006">
    <property type="protein sequence ID" value="SHH94918.1"/>
    <property type="molecule type" value="Genomic_DNA"/>
</dbReference>
<accession>A0A1M5X5S9</accession>
<protein>
    <submittedName>
        <fullName evidence="2">Predicted metal-dependent hydrolase, TIM-barrel fold</fullName>
    </submittedName>
</protein>
<evidence type="ECO:0000313" key="3">
    <source>
        <dbReference type="Proteomes" id="UP000184226"/>
    </source>
</evidence>
<dbReference type="Pfam" id="PF04909">
    <property type="entry name" value="Amidohydro_2"/>
    <property type="match status" value="1"/>
</dbReference>